<gene>
    <name evidence="14" type="primary">lon</name>
    <name evidence="23" type="ORF">SAMN05216481_113140</name>
</gene>
<evidence type="ECO:0000256" key="12">
    <source>
        <dbReference type="ARBA" id="ARBA00071934"/>
    </source>
</evidence>
<dbReference type="SUPFAM" id="SSF88697">
    <property type="entry name" value="PUA domain-like"/>
    <property type="match status" value="1"/>
</dbReference>
<dbReference type="PROSITE" id="PS51786">
    <property type="entry name" value="LON_PROTEOLYTIC"/>
    <property type="match status" value="1"/>
</dbReference>
<evidence type="ECO:0000256" key="8">
    <source>
        <dbReference type="ARBA" id="ARBA00023016"/>
    </source>
</evidence>
<evidence type="ECO:0000313" key="23">
    <source>
        <dbReference type="EMBL" id="SEQ72095.1"/>
    </source>
</evidence>
<evidence type="ECO:0000256" key="13">
    <source>
        <dbReference type="ARBA" id="ARBA00082722"/>
    </source>
</evidence>
<dbReference type="GO" id="GO:0006515">
    <property type="term" value="P:protein quality control for misfolded or incompletely synthesized proteins"/>
    <property type="evidence" value="ECO:0007669"/>
    <property type="project" value="UniProtKB-UniRule"/>
</dbReference>
<dbReference type="PROSITE" id="PS51787">
    <property type="entry name" value="LON_N"/>
    <property type="match status" value="1"/>
</dbReference>
<protein>
    <recommendedName>
        <fullName evidence="12 14">Lon protease</fullName>
        <ecNumber evidence="11 14">3.4.21.53</ecNumber>
    </recommendedName>
    <alternativeName>
        <fullName evidence="13 14">ATP-dependent protease La</fullName>
    </alternativeName>
</protein>
<evidence type="ECO:0000256" key="2">
    <source>
        <dbReference type="ARBA" id="ARBA00022490"/>
    </source>
</evidence>
<evidence type="ECO:0000259" key="22">
    <source>
        <dbReference type="PROSITE" id="PS51787"/>
    </source>
</evidence>
<evidence type="ECO:0000313" key="24">
    <source>
        <dbReference type="Proteomes" id="UP000199055"/>
    </source>
</evidence>
<evidence type="ECO:0000259" key="21">
    <source>
        <dbReference type="PROSITE" id="PS51786"/>
    </source>
</evidence>
<dbReference type="Gene3D" id="3.30.230.10">
    <property type="match status" value="1"/>
</dbReference>
<comment type="catalytic activity">
    <reaction evidence="9 14 15 18">
        <text>Hydrolysis of proteins in presence of ATP.</text>
        <dbReference type="EC" id="3.4.21.53"/>
    </reaction>
</comment>
<dbReference type="Proteomes" id="UP000199055">
    <property type="component" value="Unassembled WGS sequence"/>
</dbReference>
<comment type="function">
    <text evidence="10 14">ATP-dependent serine protease that mediates the selective degradation of mutant and abnormal proteins as well as certain short-lived regulatory proteins. Required for cellular homeostasis and for survival from DNA damage and developmental changes induced by stress. Degrades polypeptides processively to yield small peptide fragments that are 5 to 10 amino acids long. Binds to DNA in a double-stranded, site-specific manner.</text>
</comment>
<dbReference type="InterPro" id="IPR008269">
    <property type="entry name" value="Lon_proteolytic"/>
</dbReference>
<evidence type="ECO:0000256" key="9">
    <source>
        <dbReference type="ARBA" id="ARBA00050665"/>
    </source>
</evidence>
<keyword evidence="8 14" id="KW-0346">Stress response</keyword>
<dbReference type="Pfam" id="PF02190">
    <property type="entry name" value="LON_substr_bdg"/>
    <property type="match status" value="1"/>
</dbReference>
<feature type="active site" evidence="14 16">
    <location>
        <position position="714"/>
    </location>
</feature>
<dbReference type="GO" id="GO:0043565">
    <property type="term" value="F:sequence-specific DNA binding"/>
    <property type="evidence" value="ECO:0007669"/>
    <property type="project" value="UniProtKB-UniRule"/>
</dbReference>
<dbReference type="InterPro" id="IPR003959">
    <property type="entry name" value="ATPase_AAA_core"/>
</dbReference>
<evidence type="ECO:0000256" key="10">
    <source>
        <dbReference type="ARBA" id="ARBA00053875"/>
    </source>
</evidence>
<dbReference type="InterPro" id="IPR027543">
    <property type="entry name" value="Lon_bac"/>
</dbReference>
<dbReference type="PRINTS" id="PR00830">
    <property type="entry name" value="ENDOLAPTASE"/>
</dbReference>
<feature type="domain" description="Lon N-terminal" evidence="22">
    <location>
        <begin position="10"/>
        <end position="220"/>
    </location>
</feature>
<dbReference type="GO" id="GO:0005524">
    <property type="term" value="F:ATP binding"/>
    <property type="evidence" value="ECO:0007669"/>
    <property type="project" value="UniProtKB-UniRule"/>
</dbReference>
<dbReference type="Pfam" id="PF05362">
    <property type="entry name" value="Lon_C"/>
    <property type="match status" value="1"/>
</dbReference>
<dbReference type="InterPro" id="IPR054594">
    <property type="entry name" value="Lon_lid"/>
</dbReference>
<keyword evidence="5 14" id="KW-0378">Hydrolase</keyword>
<dbReference type="STRING" id="403935.SAMN05216481_113140"/>
<dbReference type="InterPro" id="IPR027065">
    <property type="entry name" value="Lon_Prtase"/>
</dbReference>
<evidence type="ECO:0000256" key="18">
    <source>
        <dbReference type="PROSITE-ProRule" id="PRU01122"/>
    </source>
</evidence>
<dbReference type="PIRSF" id="PIRSF001174">
    <property type="entry name" value="Lon_proteas"/>
    <property type="match status" value="1"/>
</dbReference>
<keyword evidence="24" id="KW-1185">Reference proteome</keyword>
<evidence type="ECO:0000256" key="16">
    <source>
        <dbReference type="PIRSR" id="PIRSR001174-1"/>
    </source>
</evidence>
<comment type="induction">
    <text evidence="14">By heat shock.</text>
</comment>
<keyword evidence="4 14" id="KW-0547">Nucleotide-binding</keyword>
<dbReference type="NCBIfam" id="TIGR00763">
    <property type="entry name" value="lon"/>
    <property type="match status" value="1"/>
</dbReference>
<dbReference type="InterPro" id="IPR020568">
    <property type="entry name" value="Ribosomal_Su5_D2-typ_SF"/>
</dbReference>
<keyword evidence="2 14" id="KW-0963">Cytoplasm</keyword>
<feature type="binding site" evidence="14 17">
    <location>
        <begin position="382"/>
        <end position="389"/>
    </location>
    <ligand>
        <name>ATP</name>
        <dbReference type="ChEBI" id="CHEBI:30616"/>
    </ligand>
</feature>
<dbReference type="Gene3D" id="1.10.8.60">
    <property type="match status" value="1"/>
</dbReference>
<dbReference type="Pfam" id="PF00004">
    <property type="entry name" value="AAA"/>
    <property type="match status" value="1"/>
</dbReference>
<feature type="active site" evidence="14 16">
    <location>
        <position position="757"/>
    </location>
</feature>
<dbReference type="EC" id="3.4.21.53" evidence="11 14"/>
<dbReference type="InterPro" id="IPR015947">
    <property type="entry name" value="PUA-like_sf"/>
</dbReference>
<dbReference type="GO" id="GO:0004252">
    <property type="term" value="F:serine-type endopeptidase activity"/>
    <property type="evidence" value="ECO:0007669"/>
    <property type="project" value="UniProtKB-UniRule"/>
</dbReference>
<dbReference type="SMART" id="SM00464">
    <property type="entry name" value="LON"/>
    <property type="match status" value="1"/>
</dbReference>
<feature type="domain" description="Lon proteolytic" evidence="21">
    <location>
        <begin position="624"/>
        <end position="808"/>
    </location>
</feature>
<comment type="similarity">
    <text evidence="14 15 18 19">Belongs to the peptidase S16 family.</text>
</comment>
<dbReference type="InterPro" id="IPR003593">
    <property type="entry name" value="AAA+_ATPase"/>
</dbReference>
<proteinExistence type="evidence at transcript level"/>
<keyword evidence="3 14" id="KW-0645">Protease</keyword>
<dbReference type="HAMAP" id="MF_01973">
    <property type="entry name" value="lon_bact"/>
    <property type="match status" value="1"/>
</dbReference>
<dbReference type="GO" id="GO:0005737">
    <property type="term" value="C:cytoplasm"/>
    <property type="evidence" value="ECO:0007669"/>
    <property type="project" value="UniProtKB-SubCell"/>
</dbReference>
<dbReference type="InterPro" id="IPR003111">
    <property type="entry name" value="Lon_prtase_N"/>
</dbReference>
<dbReference type="SMART" id="SM00382">
    <property type="entry name" value="AAA"/>
    <property type="match status" value="1"/>
</dbReference>
<dbReference type="Gene3D" id="1.20.58.1480">
    <property type="match status" value="1"/>
</dbReference>
<dbReference type="Gene3D" id="1.20.5.5270">
    <property type="match status" value="1"/>
</dbReference>
<dbReference type="GO" id="GO:0016887">
    <property type="term" value="F:ATP hydrolysis activity"/>
    <property type="evidence" value="ECO:0007669"/>
    <property type="project" value="UniProtKB-UniRule"/>
</dbReference>
<dbReference type="SUPFAM" id="SSF52540">
    <property type="entry name" value="P-loop containing nucleoside triphosphate hydrolases"/>
    <property type="match status" value="1"/>
</dbReference>
<evidence type="ECO:0000256" key="4">
    <source>
        <dbReference type="ARBA" id="ARBA00022741"/>
    </source>
</evidence>
<organism evidence="23 24">
    <name type="scientific">Streptomyces radiopugnans</name>
    <dbReference type="NCBI Taxonomy" id="403935"/>
    <lineage>
        <taxon>Bacteria</taxon>
        <taxon>Bacillati</taxon>
        <taxon>Actinomycetota</taxon>
        <taxon>Actinomycetes</taxon>
        <taxon>Kitasatosporales</taxon>
        <taxon>Streptomycetaceae</taxon>
        <taxon>Streptomyces</taxon>
    </lineage>
</organism>
<dbReference type="GO" id="GO:0034605">
    <property type="term" value="P:cellular response to heat"/>
    <property type="evidence" value="ECO:0007669"/>
    <property type="project" value="UniProtKB-UniRule"/>
</dbReference>
<dbReference type="GO" id="GO:0004176">
    <property type="term" value="F:ATP-dependent peptidase activity"/>
    <property type="evidence" value="ECO:0007669"/>
    <property type="project" value="UniProtKB-UniRule"/>
</dbReference>
<dbReference type="EMBL" id="FOET01000013">
    <property type="protein sequence ID" value="SEQ72095.1"/>
    <property type="molecule type" value="Genomic_DNA"/>
</dbReference>
<feature type="compositionally biased region" description="Gly residues" evidence="20">
    <location>
        <begin position="51"/>
        <end position="63"/>
    </location>
</feature>
<dbReference type="InterPro" id="IPR014721">
    <property type="entry name" value="Ribsml_uS5_D2-typ_fold_subgr"/>
</dbReference>
<dbReference type="RefSeq" id="WP_093662011.1">
    <property type="nucleotide sequence ID" value="NZ_FOET01000013.1"/>
</dbReference>
<comment type="subcellular location">
    <subcellularLocation>
        <location evidence="1 14 15">Cytoplasm</location>
    </subcellularLocation>
</comment>
<evidence type="ECO:0000256" key="5">
    <source>
        <dbReference type="ARBA" id="ARBA00022801"/>
    </source>
</evidence>
<dbReference type="InterPro" id="IPR008268">
    <property type="entry name" value="Peptidase_S16_AS"/>
</dbReference>
<dbReference type="PANTHER" id="PTHR10046">
    <property type="entry name" value="ATP DEPENDENT LON PROTEASE FAMILY MEMBER"/>
    <property type="match status" value="1"/>
</dbReference>
<evidence type="ECO:0000256" key="20">
    <source>
        <dbReference type="SAM" id="MobiDB-lite"/>
    </source>
</evidence>
<evidence type="ECO:0000256" key="3">
    <source>
        <dbReference type="ARBA" id="ARBA00022670"/>
    </source>
</evidence>
<evidence type="ECO:0000256" key="17">
    <source>
        <dbReference type="PIRSR" id="PIRSR001174-2"/>
    </source>
</evidence>
<reference evidence="23 24" key="1">
    <citation type="submission" date="2016-10" db="EMBL/GenBank/DDBJ databases">
        <authorList>
            <person name="de Groot N.N."/>
        </authorList>
    </citation>
    <scope>NUCLEOTIDE SEQUENCE [LARGE SCALE GENOMIC DNA]</scope>
    <source>
        <strain evidence="23 24">CGMCC 4.3519</strain>
    </source>
</reference>
<sequence length="817" mass="87546">MALSPATLTLPVLPLDDEVVLPGMVVPLDLSDAEVRAAVEAAQSAVRDGAAGSGGPDGAGDGRTGGKGEKPRVLLVPRIDGSYAGIGVLGRVEQVGRLADGDPGALIRGVSRVRIGAGTTGPGAALWVEGTEIEESTPDPLPGAVAELVREYKALATSWLRRRGAWQVVDRVQQIDDPGQLADNSGYSPFLGSEQRVRLLETTDPVERLRLAVTWLRDHLAEQDVAEAIAKDVQEGVDRQQREFLLRRQLEAVRRELAELSGQPGDEGDDYRARVEAADLPPKVREAALKEADRLERAPEQSPESGWIRTWLDTVLEMPWNERTEDAYDIAGARAVLDADHAGLEDVKERITEYLAVRKRRAERGLGVVGGRRGGAVLALVGPPGVGKTSLGESVARAMGRRFVRVALGGVRDEAEIRGHRRTYVGAMPGRIVRAVKEAGSMNPVVLLDEIDKVGSDFRGDPAAALLEVLDPAQNHTFRDHYLEVELDLSDVVFLATANVLESIPQPLLDRMELVRLDGYTEDEKVVIARDHLVPRQRERAGLESGEVVLEEDALRRLAGEYTREAGVRDLERSVARLLRKVAAQHELGERELPFTVGADDLRALIGRPHHTPESAQGPAERRTAVPGVATGLAVTGAGGDVLYVEASLADPETGGSGLTLTGQLGEVMKESAHIALSYLRSRGAELELPVGDLKDRGVHLHVPAGAVPKDGPSAGVTMTTALASLLSGRQVRPDVAMTGEVSLTGRVLPVGGVKQKLLAAHRAGITTVVIPKRNEPDLDDVPEEVLRKLDVRPVSDVRQVLELALTPAAADLPVAV</sequence>
<dbReference type="InterPro" id="IPR004815">
    <property type="entry name" value="Lon_bac/euk-typ"/>
</dbReference>
<dbReference type="CDD" id="cd19500">
    <property type="entry name" value="RecA-like_Lon"/>
    <property type="match status" value="1"/>
</dbReference>
<evidence type="ECO:0000256" key="1">
    <source>
        <dbReference type="ARBA" id="ARBA00004496"/>
    </source>
</evidence>
<dbReference type="PROSITE" id="PS01046">
    <property type="entry name" value="LON_SER"/>
    <property type="match status" value="1"/>
</dbReference>
<accession>A0A1H9ICH4</accession>
<evidence type="ECO:0000256" key="19">
    <source>
        <dbReference type="RuleBase" id="RU000591"/>
    </source>
</evidence>
<dbReference type="SUPFAM" id="SSF54211">
    <property type="entry name" value="Ribosomal protein S5 domain 2-like"/>
    <property type="match status" value="1"/>
</dbReference>
<evidence type="ECO:0000256" key="14">
    <source>
        <dbReference type="HAMAP-Rule" id="MF_01973"/>
    </source>
</evidence>
<dbReference type="Gene3D" id="3.40.50.300">
    <property type="entry name" value="P-loop containing nucleotide triphosphate hydrolases"/>
    <property type="match status" value="1"/>
</dbReference>
<dbReference type="Pfam" id="PF22667">
    <property type="entry name" value="Lon_lid"/>
    <property type="match status" value="1"/>
</dbReference>
<keyword evidence="7 14" id="KW-0067">ATP-binding</keyword>
<name>A0A1H9ICH4_9ACTN</name>
<evidence type="ECO:0000256" key="11">
    <source>
        <dbReference type="ARBA" id="ARBA00066743"/>
    </source>
</evidence>
<comment type="subunit">
    <text evidence="14 15">Homohexamer. Organized in a ring with a central cavity.</text>
</comment>
<evidence type="ECO:0000256" key="6">
    <source>
        <dbReference type="ARBA" id="ARBA00022825"/>
    </source>
</evidence>
<dbReference type="Gene3D" id="2.30.130.40">
    <property type="entry name" value="LON domain-like"/>
    <property type="match status" value="1"/>
</dbReference>
<feature type="region of interest" description="Disordered" evidence="20">
    <location>
        <begin position="44"/>
        <end position="71"/>
    </location>
</feature>
<keyword evidence="6 14" id="KW-0720">Serine protease</keyword>
<dbReference type="InterPro" id="IPR027417">
    <property type="entry name" value="P-loop_NTPase"/>
</dbReference>
<dbReference type="AlphaFoldDB" id="A0A1H9ICH4"/>
<evidence type="ECO:0000256" key="7">
    <source>
        <dbReference type="ARBA" id="ARBA00022840"/>
    </source>
</evidence>
<dbReference type="FunFam" id="3.40.50.300:FF:000021">
    <property type="entry name" value="Lon protease homolog"/>
    <property type="match status" value="1"/>
</dbReference>
<evidence type="ECO:0000256" key="15">
    <source>
        <dbReference type="PIRNR" id="PIRNR001174"/>
    </source>
</evidence>
<dbReference type="InterPro" id="IPR046336">
    <property type="entry name" value="Lon_prtase_N_sf"/>
</dbReference>